<dbReference type="Pfam" id="PF01381">
    <property type="entry name" value="HTH_3"/>
    <property type="match status" value="1"/>
</dbReference>
<comment type="caution">
    <text evidence="2">The sequence shown here is derived from an EMBL/GenBank/DDBJ whole genome shotgun (WGS) entry which is preliminary data.</text>
</comment>
<dbReference type="PROSITE" id="PS50943">
    <property type="entry name" value="HTH_CROC1"/>
    <property type="match status" value="1"/>
</dbReference>
<dbReference type="GO" id="GO:0003677">
    <property type="term" value="F:DNA binding"/>
    <property type="evidence" value="ECO:0007669"/>
    <property type="project" value="InterPro"/>
</dbReference>
<dbReference type="Proteomes" id="UP001319104">
    <property type="component" value="Unassembled WGS sequence"/>
</dbReference>
<evidence type="ECO:0000313" key="2">
    <source>
        <dbReference type="EMBL" id="MBS9525583.1"/>
    </source>
</evidence>
<dbReference type="SMART" id="SM00530">
    <property type="entry name" value="HTH_XRE"/>
    <property type="match status" value="1"/>
</dbReference>
<sequence length="182" mass="21062">MDGFNEMETIGADLRTILKKGRIEDELELERALGIERKLRLLSKDSPDLKKTRSDLRDLIAMYEKETWADQEVNISKIEASDKAEELVQKENLFIENRKKLIKQKLQKHSLTQQQLGQILGHHKSYISELMNGISPFSMKDLIIIHNLLKIKLSDLIPTALSLEDKQKLNTRIKELGLEKMV</sequence>
<dbReference type="InterPro" id="IPR010982">
    <property type="entry name" value="Lambda_DNA-bd_dom_sf"/>
</dbReference>
<accession>A0AAP2CIW6</accession>
<protein>
    <submittedName>
        <fullName evidence="2">Helix-turn-helix transcriptional regulator</fullName>
    </submittedName>
</protein>
<dbReference type="EMBL" id="JAHCMY010000015">
    <property type="protein sequence ID" value="MBS9525583.1"/>
    <property type="molecule type" value="Genomic_DNA"/>
</dbReference>
<dbReference type="InterPro" id="IPR001387">
    <property type="entry name" value="Cro/C1-type_HTH"/>
</dbReference>
<organism evidence="2 3">
    <name type="scientific">Litoribacter ruber</name>
    <dbReference type="NCBI Taxonomy" id="702568"/>
    <lineage>
        <taxon>Bacteria</taxon>
        <taxon>Pseudomonadati</taxon>
        <taxon>Bacteroidota</taxon>
        <taxon>Cytophagia</taxon>
        <taxon>Cytophagales</taxon>
        <taxon>Cyclobacteriaceae</taxon>
        <taxon>Litoribacter</taxon>
    </lineage>
</organism>
<dbReference type="CDD" id="cd00093">
    <property type="entry name" value="HTH_XRE"/>
    <property type="match status" value="1"/>
</dbReference>
<evidence type="ECO:0000313" key="3">
    <source>
        <dbReference type="Proteomes" id="UP001319104"/>
    </source>
</evidence>
<dbReference type="RefSeq" id="WP_213946444.1">
    <property type="nucleotide sequence ID" value="NZ_JAHCMY010000015.1"/>
</dbReference>
<dbReference type="Gene3D" id="1.10.260.40">
    <property type="entry name" value="lambda repressor-like DNA-binding domains"/>
    <property type="match status" value="1"/>
</dbReference>
<reference evidence="2 3" key="1">
    <citation type="submission" date="2021-05" db="EMBL/GenBank/DDBJ databases">
        <authorList>
            <person name="Zhang Z.D."/>
            <person name="Osman G."/>
        </authorList>
    </citation>
    <scope>NUCLEOTIDE SEQUENCE [LARGE SCALE GENOMIC DNA]</scope>
    <source>
        <strain evidence="2 3">KCTC 32217</strain>
    </source>
</reference>
<feature type="domain" description="HTH cro/C1-type" evidence="1">
    <location>
        <begin position="102"/>
        <end position="156"/>
    </location>
</feature>
<evidence type="ECO:0000259" key="1">
    <source>
        <dbReference type="PROSITE" id="PS50943"/>
    </source>
</evidence>
<proteinExistence type="predicted"/>
<keyword evidence="3" id="KW-1185">Reference proteome</keyword>
<dbReference type="SUPFAM" id="SSF47413">
    <property type="entry name" value="lambda repressor-like DNA-binding domains"/>
    <property type="match status" value="1"/>
</dbReference>
<gene>
    <name evidence="2" type="ORF">KI659_16315</name>
</gene>
<name>A0AAP2CIW6_9BACT</name>
<dbReference type="AlphaFoldDB" id="A0AAP2CIW6"/>